<comment type="caution">
    <text evidence="2">The sequence shown here is derived from an EMBL/GenBank/DDBJ whole genome shotgun (WGS) entry which is preliminary data.</text>
</comment>
<name>A0ABD0LE40_9CAEN</name>
<evidence type="ECO:0000313" key="2">
    <source>
        <dbReference type="EMBL" id="KAK7497473.1"/>
    </source>
</evidence>
<keyword evidence="3" id="KW-1185">Reference proteome</keyword>
<sequence length="116" mass="12832">MALSPDHAEPTKAIELLLFVSQCIPISEEEMENSSAAEKREFNKLSTAPHNMLSGCLMVLGFAGQSMNRLQNAPEARLSSEGRLIPFKQFRPLRTQASAQRRDETVQGSQCASHTE</sequence>
<organism evidence="2 3">
    <name type="scientific">Batillaria attramentaria</name>
    <dbReference type="NCBI Taxonomy" id="370345"/>
    <lineage>
        <taxon>Eukaryota</taxon>
        <taxon>Metazoa</taxon>
        <taxon>Spiralia</taxon>
        <taxon>Lophotrochozoa</taxon>
        <taxon>Mollusca</taxon>
        <taxon>Gastropoda</taxon>
        <taxon>Caenogastropoda</taxon>
        <taxon>Sorbeoconcha</taxon>
        <taxon>Cerithioidea</taxon>
        <taxon>Batillariidae</taxon>
        <taxon>Batillaria</taxon>
    </lineage>
</organism>
<dbReference type="Proteomes" id="UP001519460">
    <property type="component" value="Unassembled WGS sequence"/>
</dbReference>
<feature type="region of interest" description="Disordered" evidence="1">
    <location>
        <begin position="94"/>
        <end position="116"/>
    </location>
</feature>
<accession>A0ABD0LE40</accession>
<dbReference type="EMBL" id="JACVVK020000058">
    <property type="protein sequence ID" value="KAK7497473.1"/>
    <property type="molecule type" value="Genomic_DNA"/>
</dbReference>
<gene>
    <name evidence="2" type="ORF">BaRGS_00011315</name>
</gene>
<reference evidence="2 3" key="1">
    <citation type="journal article" date="2023" name="Sci. Data">
        <title>Genome assembly of the Korean intertidal mud-creeper Batillaria attramentaria.</title>
        <authorList>
            <person name="Patra A.K."/>
            <person name="Ho P.T."/>
            <person name="Jun S."/>
            <person name="Lee S.J."/>
            <person name="Kim Y."/>
            <person name="Won Y.J."/>
        </authorList>
    </citation>
    <scope>NUCLEOTIDE SEQUENCE [LARGE SCALE GENOMIC DNA]</scope>
    <source>
        <strain evidence="2">Wonlab-2016</strain>
    </source>
</reference>
<proteinExistence type="predicted"/>
<evidence type="ECO:0000256" key="1">
    <source>
        <dbReference type="SAM" id="MobiDB-lite"/>
    </source>
</evidence>
<evidence type="ECO:0000313" key="3">
    <source>
        <dbReference type="Proteomes" id="UP001519460"/>
    </source>
</evidence>
<protein>
    <submittedName>
        <fullName evidence="2">Uncharacterized protein</fullName>
    </submittedName>
</protein>
<feature type="compositionally biased region" description="Polar residues" evidence="1">
    <location>
        <begin position="106"/>
        <end position="116"/>
    </location>
</feature>
<dbReference type="AlphaFoldDB" id="A0ABD0LE40"/>